<dbReference type="KEGG" id="asul:DFR86_05085"/>
<proteinExistence type="predicted"/>
<keyword evidence="2" id="KW-1185">Reference proteome</keyword>
<reference evidence="1 2" key="1">
    <citation type="submission" date="2018-05" db="EMBL/GenBank/DDBJ databases">
        <title>Complete Genome Sequences of Extremely Thermoacidophilic, Metal-Mobilizing Type-Strain Members of the Archaeal Family Sulfolobaceae: Acidianus brierleyi DSM-1651T, Acidianus sulfidivorans DSM-18786T, Metallosphaera hakonensis DSM-7519T, and Metallosphaera prunae DSM-10039T.</title>
        <authorList>
            <person name="Counts J.A."/>
            <person name="Kelly R.M."/>
        </authorList>
    </citation>
    <scope>NUCLEOTIDE SEQUENCE [LARGE SCALE GENOMIC DNA]</scope>
    <source>
        <strain evidence="1 2">JP7</strain>
    </source>
</reference>
<dbReference type="RefSeq" id="WP_110379884.1">
    <property type="nucleotide sequence ID" value="NZ_CP029288.2"/>
</dbReference>
<dbReference type="Proteomes" id="UP000248410">
    <property type="component" value="Chromosome"/>
</dbReference>
<evidence type="ECO:0000313" key="1">
    <source>
        <dbReference type="EMBL" id="AWR96994.1"/>
    </source>
</evidence>
<accession>A0A2U9IM53</accession>
<dbReference type="EMBL" id="CP029288">
    <property type="protein sequence ID" value="AWR96994.1"/>
    <property type="molecule type" value="Genomic_DNA"/>
</dbReference>
<evidence type="ECO:0000313" key="2">
    <source>
        <dbReference type="Proteomes" id="UP000248410"/>
    </source>
</evidence>
<organism evidence="1 2">
    <name type="scientific">Acidianus sulfidivorans JP7</name>
    <dbReference type="NCBI Taxonomy" id="619593"/>
    <lineage>
        <taxon>Archaea</taxon>
        <taxon>Thermoproteota</taxon>
        <taxon>Thermoprotei</taxon>
        <taxon>Sulfolobales</taxon>
        <taxon>Sulfolobaceae</taxon>
        <taxon>Acidianus</taxon>
    </lineage>
</organism>
<protein>
    <submittedName>
        <fullName evidence="1">Uncharacterized protein</fullName>
    </submittedName>
</protein>
<dbReference type="AlphaFoldDB" id="A0A2U9IM53"/>
<dbReference type="GeneID" id="36837320"/>
<gene>
    <name evidence="1" type="ORF">DFR86_05085</name>
</gene>
<name>A0A2U9IM53_9CREN</name>
<sequence>MSQEELERSVNATEEEVNYTNVAEWNNFLEENLVTSLTIIIVAYYQGHRKKNHLYLTHSCKTNKLLNKQNVMHS</sequence>